<keyword evidence="2" id="KW-1185">Reference proteome</keyword>
<dbReference type="Gramene" id="scaffold_500471.1">
    <property type="protein sequence ID" value="scaffold_500471.1"/>
    <property type="gene ID" value="scaffold_500471.1"/>
</dbReference>
<protein>
    <submittedName>
        <fullName evidence="1">Expressed protein</fullName>
    </submittedName>
</protein>
<evidence type="ECO:0000313" key="2">
    <source>
        <dbReference type="Proteomes" id="UP000008694"/>
    </source>
</evidence>
<dbReference type="AlphaFoldDB" id="D7LQW4"/>
<dbReference type="Proteomes" id="UP000008694">
    <property type="component" value="Unassembled WGS sequence"/>
</dbReference>
<gene>
    <name evidence="1" type="ORF">ARALYDRAFT_904767</name>
</gene>
<sequence length="49" mass="5802">MRNNCLQKTPPEVYNFDLTSLSSPQHQNHYVNKTFFSNTNTQNCICFYL</sequence>
<dbReference type="HOGENOM" id="CLU_3144741_0_0_1"/>
<name>D7LQW4_ARALL</name>
<proteinExistence type="predicted"/>
<evidence type="ECO:0000313" key="1">
    <source>
        <dbReference type="EMBL" id="EFH53196.1"/>
    </source>
</evidence>
<dbReference type="EMBL" id="GL348717">
    <property type="protein sequence ID" value="EFH53196.1"/>
    <property type="molecule type" value="Genomic_DNA"/>
</dbReference>
<organism evidence="2">
    <name type="scientific">Arabidopsis lyrata subsp. lyrata</name>
    <name type="common">Lyre-leaved rock-cress</name>
    <dbReference type="NCBI Taxonomy" id="81972"/>
    <lineage>
        <taxon>Eukaryota</taxon>
        <taxon>Viridiplantae</taxon>
        <taxon>Streptophyta</taxon>
        <taxon>Embryophyta</taxon>
        <taxon>Tracheophyta</taxon>
        <taxon>Spermatophyta</taxon>
        <taxon>Magnoliopsida</taxon>
        <taxon>eudicotyledons</taxon>
        <taxon>Gunneridae</taxon>
        <taxon>Pentapetalae</taxon>
        <taxon>rosids</taxon>
        <taxon>malvids</taxon>
        <taxon>Brassicales</taxon>
        <taxon>Brassicaceae</taxon>
        <taxon>Camelineae</taxon>
        <taxon>Arabidopsis</taxon>
    </lineage>
</organism>
<accession>D7LQW4</accession>
<reference evidence="2" key="1">
    <citation type="journal article" date="2011" name="Nat. Genet.">
        <title>The Arabidopsis lyrata genome sequence and the basis of rapid genome size change.</title>
        <authorList>
            <person name="Hu T.T."/>
            <person name="Pattyn P."/>
            <person name="Bakker E.G."/>
            <person name="Cao J."/>
            <person name="Cheng J.-F."/>
            <person name="Clark R.M."/>
            <person name="Fahlgren N."/>
            <person name="Fawcett J.A."/>
            <person name="Grimwood J."/>
            <person name="Gundlach H."/>
            <person name="Haberer G."/>
            <person name="Hollister J.D."/>
            <person name="Ossowski S."/>
            <person name="Ottilar R.P."/>
            <person name="Salamov A.A."/>
            <person name="Schneeberger K."/>
            <person name="Spannagl M."/>
            <person name="Wang X."/>
            <person name="Yang L."/>
            <person name="Nasrallah M.E."/>
            <person name="Bergelson J."/>
            <person name="Carrington J.C."/>
            <person name="Gaut B.S."/>
            <person name="Schmutz J."/>
            <person name="Mayer K.F.X."/>
            <person name="Van de Peer Y."/>
            <person name="Grigoriev I.V."/>
            <person name="Nordborg M."/>
            <person name="Weigel D."/>
            <person name="Guo Y.-L."/>
        </authorList>
    </citation>
    <scope>NUCLEOTIDE SEQUENCE [LARGE SCALE GENOMIC DNA]</scope>
    <source>
        <strain evidence="2">cv. MN47</strain>
    </source>
</reference>